<dbReference type="PANTHER" id="PTHR43395">
    <property type="entry name" value="SENSOR HISTIDINE KINASE CHEA"/>
    <property type="match status" value="1"/>
</dbReference>
<name>A0A0Q9YPI9_9GAMM</name>
<evidence type="ECO:0000313" key="18">
    <source>
        <dbReference type="EMBL" id="MCS5712011.1"/>
    </source>
</evidence>
<dbReference type="InterPro" id="IPR036890">
    <property type="entry name" value="HATPase_C_sf"/>
</dbReference>
<dbReference type="PROSITE" id="PS50851">
    <property type="entry name" value="CHEW"/>
    <property type="match status" value="1"/>
</dbReference>
<dbReference type="AlphaFoldDB" id="A0A0Q9YPI9"/>
<dbReference type="GO" id="GO:0005524">
    <property type="term" value="F:ATP binding"/>
    <property type="evidence" value="ECO:0007669"/>
    <property type="project" value="UniProtKB-KW"/>
</dbReference>
<dbReference type="SMART" id="SM00260">
    <property type="entry name" value="CheW"/>
    <property type="match status" value="1"/>
</dbReference>
<dbReference type="Pfam" id="PF02518">
    <property type="entry name" value="HATPase_c"/>
    <property type="match status" value="1"/>
</dbReference>
<gene>
    <name evidence="17" type="primary">cheA</name>
    <name evidence="17" type="ORF">HT99x_00162</name>
    <name evidence="18" type="ORF">HT99x_011260</name>
</gene>
<dbReference type="InterPro" id="IPR008207">
    <property type="entry name" value="Sig_transdc_His_kin_Hpt_dom"/>
</dbReference>
<dbReference type="Gene3D" id="2.30.30.40">
    <property type="entry name" value="SH3 Domains"/>
    <property type="match status" value="1"/>
</dbReference>
<dbReference type="EMBL" id="LKAJ02000001">
    <property type="protein sequence ID" value="MCS5712011.1"/>
    <property type="molecule type" value="Genomic_DNA"/>
</dbReference>
<dbReference type="InterPro" id="IPR004358">
    <property type="entry name" value="Sig_transdc_His_kin-like_C"/>
</dbReference>
<evidence type="ECO:0000256" key="4">
    <source>
        <dbReference type="ARBA" id="ARBA00022500"/>
    </source>
</evidence>
<feature type="domain" description="Histidine kinase" evidence="14">
    <location>
        <begin position="301"/>
        <end position="511"/>
    </location>
</feature>
<dbReference type="FunFam" id="2.30.30.40:FF:000048">
    <property type="entry name" value="Chemotaxis protein CheA, putative"/>
    <property type="match status" value="1"/>
</dbReference>
<dbReference type="Pfam" id="PF01627">
    <property type="entry name" value="Hpt"/>
    <property type="match status" value="1"/>
</dbReference>
<keyword evidence="9" id="KW-0067">ATP-binding</keyword>
<dbReference type="CDD" id="cd16916">
    <property type="entry name" value="HATPase_CheA-like"/>
    <property type="match status" value="1"/>
</dbReference>
<evidence type="ECO:0000259" key="16">
    <source>
        <dbReference type="PROSITE" id="PS50894"/>
    </source>
</evidence>
<reference evidence="18" key="3">
    <citation type="submission" date="2021-06" db="EMBL/GenBank/DDBJ databases">
        <title>Genomic Description and Analysis of Intracellular Bacteria, Candidatus Berkiella cookevillensis and Candidatus Berkiella aquae.</title>
        <authorList>
            <person name="Kidane D.T."/>
            <person name="Mehari Y.T."/>
            <person name="Rice F.C."/>
            <person name="Arivett B.A."/>
            <person name="Farone A.L."/>
            <person name="Berk S.G."/>
            <person name="Farone M.B."/>
        </authorList>
    </citation>
    <scope>NUCLEOTIDE SEQUENCE</scope>
    <source>
        <strain evidence="18">HT99</strain>
    </source>
</reference>
<dbReference type="CDD" id="cd00731">
    <property type="entry name" value="CheA_reg"/>
    <property type="match status" value="1"/>
</dbReference>
<dbReference type="Gene3D" id="1.20.120.160">
    <property type="entry name" value="HPT domain"/>
    <property type="match status" value="1"/>
</dbReference>
<evidence type="ECO:0000259" key="15">
    <source>
        <dbReference type="PROSITE" id="PS50851"/>
    </source>
</evidence>
<dbReference type="PANTHER" id="PTHR43395:SF10">
    <property type="entry name" value="CHEMOTAXIS PROTEIN CHEA"/>
    <property type="match status" value="1"/>
</dbReference>
<dbReference type="FunFam" id="3.30.565.10:FF:000016">
    <property type="entry name" value="Chemotaxis protein CheA, putative"/>
    <property type="match status" value="1"/>
</dbReference>
<evidence type="ECO:0000256" key="6">
    <source>
        <dbReference type="ARBA" id="ARBA00022679"/>
    </source>
</evidence>
<keyword evidence="6 17" id="KW-0808">Transferase</keyword>
<comment type="caution">
    <text evidence="17">The sequence shown here is derived from an EMBL/GenBank/DDBJ whole genome shotgun (WGS) entry which is preliminary data.</text>
</comment>
<reference evidence="18" key="2">
    <citation type="journal article" date="2016" name="Genome Announc.">
        <title>Draft Genome Sequences of Two Novel Amoeba-Resistant Intranuclear Bacteria, 'Candidatus Berkiella cookevillensis' and 'Candidatus Berkiella aquae'.</title>
        <authorList>
            <person name="Mehari Y.T."/>
            <person name="Arivett B.A."/>
            <person name="Farone A.L."/>
            <person name="Gunderson J.H."/>
            <person name="Farone M.B."/>
        </authorList>
    </citation>
    <scope>NUCLEOTIDE SEQUENCE</scope>
    <source>
        <strain evidence="18">HT99</strain>
    </source>
</reference>
<dbReference type="Gene3D" id="1.10.287.560">
    <property type="entry name" value="Histidine kinase CheA-like, homodimeric domain"/>
    <property type="match status" value="1"/>
</dbReference>
<dbReference type="Pfam" id="PF01584">
    <property type="entry name" value="CheW"/>
    <property type="match status" value="1"/>
</dbReference>
<comment type="catalytic activity">
    <reaction evidence="1">
        <text>ATP + protein L-histidine = ADP + protein N-phospho-L-histidine.</text>
        <dbReference type="EC" id="2.7.13.3"/>
    </reaction>
</comment>
<dbReference type="InterPro" id="IPR037006">
    <property type="entry name" value="CheA-like_homodim_sf"/>
</dbReference>
<dbReference type="PATRIC" id="fig|1590043.3.peg.165"/>
<reference evidence="17" key="1">
    <citation type="submission" date="2015-09" db="EMBL/GenBank/DDBJ databases">
        <title>Draft Genome Sequences of Two Novel Amoeba-resistant Intranuclear Bacteria, Candidatus Berkiella cookevillensis and Candidatus Berkiella aquae.</title>
        <authorList>
            <person name="Mehari Y.T."/>
            <person name="Arivett B.A."/>
            <person name="Farone A.L."/>
            <person name="Gunderson J.H."/>
            <person name="Farone M.B."/>
        </authorList>
    </citation>
    <scope>NUCLEOTIDE SEQUENCE [LARGE SCALE GENOMIC DNA]</scope>
    <source>
        <strain evidence="17">HT99</strain>
    </source>
</reference>
<dbReference type="InterPro" id="IPR051315">
    <property type="entry name" value="Bact_Chemotaxis_CheA"/>
</dbReference>
<feature type="coiled-coil region" evidence="13">
    <location>
        <begin position="301"/>
        <end position="328"/>
    </location>
</feature>
<dbReference type="EC" id="2.7.13.3" evidence="2"/>
<keyword evidence="10" id="KW-0902">Two-component regulatory system</keyword>
<dbReference type="GO" id="GO:0005737">
    <property type="term" value="C:cytoplasm"/>
    <property type="evidence" value="ECO:0007669"/>
    <property type="project" value="InterPro"/>
</dbReference>
<dbReference type="InterPro" id="IPR003594">
    <property type="entry name" value="HATPase_dom"/>
</dbReference>
<evidence type="ECO:0000259" key="14">
    <source>
        <dbReference type="PROSITE" id="PS50109"/>
    </source>
</evidence>
<organism evidence="17">
    <name type="scientific">Candidatus Berkiella aquae</name>
    <dbReference type="NCBI Taxonomy" id="295108"/>
    <lineage>
        <taxon>Bacteria</taxon>
        <taxon>Pseudomonadati</taxon>
        <taxon>Pseudomonadota</taxon>
        <taxon>Gammaproteobacteria</taxon>
        <taxon>Candidatus Berkiellales</taxon>
        <taxon>Candidatus Berkiellaceae</taxon>
        <taxon>Candidatus Berkiella</taxon>
    </lineage>
</organism>
<dbReference type="PROSITE" id="PS50894">
    <property type="entry name" value="HPT"/>
    <property type="match status" value="1"/>
</dbReference>
<keyword evidence="13" id="KW-0175">Coiled coil</keyword>
<dbReference type="CDD" id="cd00088">
    <property type="entry name" value="HPT"/>
    <property type="match status" value="1"/>
</dbReference>
<evidence type="ECO:0000256" key="9">
    <source>
        <dbReference type="ARBA" id="ARBA00022840"/>
    </source>
</evidence>
<dbReference type="InterPro" id="IPR036641">
    <property type="entry name" value="HPT_dom_sf"/>
</dbReference>
<dbReference type="Pfam" id="PF02895">
    <property type="entry name" value="H-kinase_dim"/>
    <property type="match status" value="1"/>
</dbReference>
<evidence type="ECO:0000256" key="5">
    <source>
        <dbReference type="ARBA" id="ARBA00022553"/>
    </source>
</evidence>
<dbReference type="InterPro" id="IPR036061">
    <property type="entry name" value="CheW-like_dom_sf"/>
</dbReference>
<dbReference type="Proteomes" id="UP000051497">
    <property type="component" value="Unassembled WGS sequence"/>
</dbReference>
<dbReference type="SUPFAM" id="SSF55874">
    <property type="entry name" value="ATPase domain of HSP90 chaperone/DNA topoisomerase II/histidine kinase"/>
    <property type="match status" value="1"/>
</dbReference>
<feature type="domain" description="CheW-like" evidence="15">
    <location>
        <begin position="513"/>
        <end position="648"/>
    </location>
</feature>
<dbReference type="SMART" id="SM01231">
    <property type="entry name" value="H-kinase_dim"/>
    <property type="match status" value="1"/>
</dbReference>
<evidence type="ECO:0000256" key="7">
    <source>
        <dbReference type="ARBA" id="ARBA00022741"/>
    </source>
</evidence>
<comment type="function">
    <text evidence="11">Involved in the transmission of sensory signals from the chemoreceptors to the flagellar motors. CheA is autophosphorylated; it can transfer its phosphate group to either CheB or CheY.</text>
</comment>
<dbReference type="SUPFAM" id="SSF50341">
    <property type="entry name" value="CheW-like"/>
    <property type="match status" value="1"/>
</dbReference>
<dbReference type="SMART" id="SM00073">
    <property type="entry name" value="HPT"/>
    <property type="match status" value="1"/>
</dbReference>
<dbReference type="PROSITE" id="PS50109">
    <property type="entry name" value="HIS_KIN"/>
    <property type="match status" value="1"/>
</dbReference>
<evidence type="ECO:0000256" key="1">
    <source>
        <dbReference type="ARBA" id="ARBA00000085"/>
    </source>
</evidence>
<dbReference type="SUPFAM" id="SSF47226">
    <property type="entry name" value="Histidine-containing phosphotransfer domain, HPT domain"/>
    <property type="match status" value="1"/>
</dbReference>
<dbReference type="InterPro" id="IPR002545">
    <property type="entry name" value="CheW-lke_dom"/>
</dbReference>
<proteinExistence type="predicted"/>
<evidence type="ECO:0000313" key="17">
    <source>
        <dbReference type="EMBL" id="KRG22624.1"/>
    </source>
</evidence>
<dbReference type="STRING" id="295108.HT99x_00162"/>
<dbReference type="GO" id="GO:0006935">
    <property type="term" value="P:chemotaxis"/>
    <property type="evidence" value="ECO:0007669"/>
    <property type="project" value="UniProtKB-KW"/>
</dbReference>
<evidence type="ECO:0000256" key="3">
    <source>
        <dbReference type="ARBA" id="ARBA00021495"/>
    </source>
</evidence>
<evidence type="ECO:0000313" key="19">
    <source>
        <dbReference type="Proteomes" id="UP000051497"/>
    </source>
</evidence>
<dbReference type="OrthoDB" id="9803176at2"/>
<protein>
    <recommendedName>
        <fullName evidence="3">Chemotaxis protein CheA</fullName>
        <ecNumber evidence="2">2.7.13.3</ecNumber>
    </recommendedName>
</protein>
<sequence length="655" mass="74781">MSIDISKFHHVFFEDSLENIDTAEQALLNADLQHVDIETINTIFRCAHSIKGSSGMFGFTNITQFTHVMESYLEIVRNKEILLNQKSIDLLLKSLDCLRNMLTDKKNNKENKDSKHKEIEDEINLLIKAAENSELSDAEPTFQQKKMDQIWKIYFKPHLKIFQNGDDPLRIIRLLAELGEVQSEVDISGLQELDKFYPDECYLAWNILLDTNKNEEEIRQYAFEWVEDQSTIHFQAIDDKATSKSNNEKNQNILNINKNSDMQSVRVNLEKIDELVNIVGELVITQLMLAETFRNFDITKLENFKRGFSQLEQNCRELQEKVMSIRMIPIGNVFNRFNRMVRDLSQEYGKSIELKTSGETTELDKTLLEKIVDPLIHLVRNAIDHGIEVPQERKRCNKPETATLQLEAFHQGGNVIIRISDDGKGLNQEKIISKAKEKGLIEENENLTNDEINALIFYPGISTADKITDISGRGMGMDIVRKNIESLNGKITVSSISGKGTIFTIRLPLTLAIVDGQLVKIGDSIYIIPLISMIETIKIKKQSINRISNNIEVYNLRGNFIPIIRLYELFNLAHDFQDLENHFLVIVELNQQYYGIVVDELLQLHQVVIKNIENNYGQINGISGATVLGDGTVALILDVEGIIQSLEQTRSKTVA</sequence>
<keyword evidence="7" id="KW-0547">Nucleotide-binding</keyword>
<feature type="domain" description="HPt" evidence="16">
    <location>
        <begin position="1"/>
        <end position="105"/>
    </location>
</feature>
<evidence type="ECO:0000256" key="11">
    <source>
        <dbReference type="ARBA" id="ARBA00035100"/>
    </source>
</evidence>
<dbReference type="GO" id="GO:0000155">
    <property type="term" value="F:phosphorelay sensor kinase activity"/>
    <property type="evidence" value="ECO:0007669"/>
    <property type="project" value="InterPro"/>
</dbReference>
<dbReference type="InterPro" id="IPR005467">
    <property type="entry name" value="His_kinase_dom"/>
</dbReference>
<keyword evidence="4" id="KW-0145">Chemotaxis</keyword>
<evidence type="ECO:0000256" key="13">
    <source>
        <dbReference type="SAM" id="Coils"/>
    </source>
</evidence>
<dbReference type="SUPFAM" id="SSF47384">
    <property type="entry name" value="Homodimeric domain of signal transducing histidine kinase"/>
    <property type="match status" value="1"/>
</dbReference>
<dbReference type="PRINTS" id="PR00344">
    <property type="entry name" value="BCTRLSENSOR"/>
</dbReference>
<dbReference type="SMART" id="SM00387">
    <property type="entry name" value="HATPase_c"/>
    <property type="match status" value="1"/>
</dbReference>
<evidence type="ECO:0000256" key="2">
    <source>
        <dbReference type="ARBA" id="ARBA00012438"/>
    </source>
</evidence>
<evidence type="ECO:0000256" key="12">
    <source>
        <dbReference type="PROSITE-ProRule" id="PRU00110"/>
    </source>
</evidence>
<dbReference type="InterPro" id="IPR036097">
    <property type="entry name" value="HisK_dim/P_sf"/>
</dbReference>
<accession>A0A0Q9YPI9</accession>
<dbReference type="EMBL" id="LKAJ01000001">
    <property type="protein sequence ID" value="KRG22624.1"/>
    <property type="molecule type" value="Genomic_DNA"/>
</dbReference>
<keyword evidence="19" id="KW-1185">Reference proteome</keyword>
<evidence type="ECO:0000256" key="8">
    <source>
        <dbReference type="ARBA" id="ARBA00022777"/>
    </source>
</evidence>
<keyword evidence="8" id="KW-0418">Kinase</keyword>
<feature type="modified residue" description="Phosphohistidine" evidence="12">
    <location>
        <position position="48"/>
    </location>
</feature>
<evidence type="ECO:0000256" key="10">
    <source>
        <dbReference type="ARBA" id="ARBA00023012"/>
    </source>
</evidence>
<dbReference type="RefSeq" id="WP_075064820.1">
    <property type="nucleotide sequence ID" value="NZ_LKAJ02000001.1"/>
</dbReference>
<dbReference type="InterPro" id="IPR004105">
    <property type="entry name" value="CheA-like_dim"/>
</dbReference>
<keyword evidence="5 12" id="KW-0597">Phosphoprotein</keyword>
<dbReference type="Gene3D" id="3.30.565.10">
    <property type="entry name" value="Histidine kinase-like ATPase, C-terminal domain"/>
    <property type="match status" value="1"/>
</dbReference>